<proteinExistence type="inferred from homology"/>
<dbReference type="GO" id="GO:0005886">
    <property type="term" value="C:plasma membrane"/>
    <property type="evidence" value="ECO:0007669"/>
    <property type="project" value="UniProtKB-SubCell"/>
</dbReference>
<dbReference type="PANTHER" id="PTHR31764:SF0">
    <property type="entry name" value="GENERATIVE CELL SPECIFIC-1_HAP2 DOMAIN-CONTAINING PROTEIN"/>
    <property type="match status" value="1"/>
</dbReference>
<dbReference type="InterPro" id="IPR018928">
    <property type="entry name" value="HAP2/GCS1_dom"/>
</dbReference>
<dbReference type="GO" id="GO:0008289">
    <property type="term" value="F:lipid binding"/>
    <property type="evidence" value="ECO:0007669"/>
    <property type="project" value="UniProtKB-KW"/>
</dbReference>
<dbReference type="STRING" id="3476.A0A2P5AM68"/>
<evidence type="ECO:0000256" key="3">
    <source>
        <dbReference type="ARBA" id="ARBA00022475"/>
    </source>
</evidence>
<dbReference type="AlphaFoldDB" id="A0A2P5AM68"/>
<keyword evidence="7" id="KW-0446">Lipid-binding</keyword>
<dbReference type="OrthoDB" id="272303at2759"/>
<keyword evidence="8" id="KW-0472">Membrane</keyword>
<dbReference type="InterPro" id="IPR040326">
    <property type="entry name" value="HAP2/GCS1"/>
</dbReference>
<evidence type="ECO:0000313" key="14">
    <source>
        <dbReference type="Proteomes" id="UP000237105"/>
    </source>
</evidence>
<protein>
    <recommendedName>
        <fullName evidence="12">Generative cell specific-1/HAP2 domain-containing protein</fullName>
    </recommendedName>
</protein>
<feature type="domain" description="Generative cell specific-1/HAP2" evidence="12">
    <location>
        <begin position="28"/>
        <end position="99"/>
    </location>
</feature>
<evidence type="ECO:0000256" key="5">
    <source>
        <dbReference type="ARBA" id="ARBA00022729"/>
    </source>
</evidence>
<dbReference type="Pfam" id="PF10699">
    <property type="entry name" value="HAP2-GCS1"/>
    <property type="match status" value="1"/>
</dbReference>
<keyword evidence="3" id="KW-1003">Cell membrane</keyword>
<reference evidence="14" key="1">
    <citation type="submission" date="2016-06" db="EMBL/GenBank/DDBJ databases">
        <title>Parallel loss of symbiosis genes in relatives of nitrogen-fixing non-legume Parasponia.</title>
        <authorList>
            <person name="Van Velzen R."/>
            <person name="Holmer R."/>
            <person name="Bu F."/>
            <person name="Rutten L."/>
            <person name="Van Zeijl A."/>
            <person name="Liu W."/>
            <person name="Santuari L."/>
            <person name="Cao Q."/>
            <person name="Sharma T."/>
            <person name="Shen D."/>
            <person name="Roswanjaya Y."/>
            <person name="Wardhani T."/>
            <person name="Kalhor M.S."/>
            <person name="Jansen J."/>
            <person name="Van den Hoogen J."/>
            <person name="Gungor B."/>
            <person name="Hartog M."/>
            <person name="Hontelez J."/>
            <person name="Verver J."/>
            <person name="Yang W.-C."/>
            <person name="Schijlen E."/>
            <person name="Repin R."/>
            <person name="Schilthuizen M."/>
            <person name="Schranz E."/>
            <person name="Heidstra R."/>
            <person name="Miyata K."/>
            <person name="Fedorova E."/>
            <person name="Kohlen W."/>
            <person name="Bisseling T."/>
            <person name="Smit S."/>
            <person name="Geurts R."/>
        </authorList>
    </citation>
    <scope>NUCLEOTIDE SEQUENCE [LARGE SCALE GENOMIC DNA]</scope>
    <source>
        <strain evidence="14">cv. WU1-14</strain>
    </source>
</reference>
<evidence type="ECO:0000256" key="11">
    <source>
        <dbReference type="SAM" id="MobiDB-lite"/>
    </source>
</evidence>
<evidence type="ECO:0000256" key="10">
    <source>
        <dbReference type="ARBA" id="ARBA00023279"/>
    </source>
</evidence>
<dbReference type="PANTHER" id="PTHR31764">
    <property type="entry name" value="PROTEIN HAPLESS 2"/>
    <property type="match status" value="1"/>
</dbReference>
<evidence type="ECO:0000259" key="12">
    <source>
        <dbReference type="Pfam" id="PF10699"/>
    </source>
</evidence>
<keyword evidence="10" id="KW-0278">Fertilization</keyword>
<comment type="subcellular location">
    <subcellularLocation>
        <location evidence="1">Cell membrane</location>
        <topology evidence="1">Single-pass type I membrane protein</topology>
    </subcellularLocation>
</comment>
<name>A0A2P5AM68_PARAD</name>
<sequence>MNMVTLWSIRSQSAALVGCSGECLGRGEMFEQFFIMKPKEETTRSFKLYPSSDQTTKYVCAAILKDSDYNEVDRAECQFATTLTVLDNGSQNGLFDPIHEWWEDHFSADNQSTTDARRHGTHVNHSHVYDNKHHKHELRHHKNGAQHKG</sequence>
<comment type="similarity">
    <text evidence="2">Belongs to the HAP2/GCS1 family.</text>
</comment>
<evidence type="ECO:0000256" key="7">
    <source>
        <dbReference type="ARBA" id="ARBA00023121"/>
    </source>
</evidence>
<keyword evidence="6" id="KW-1133">Transmembrane helix</keyword>
<keyword evidence="14" id="KW-1185">Reference proteome</keyword>
<keyword evidence="4" id="KW-0812">Transmembrane</keyword>
<gene>
    <name evidence="13" type="ORF">PanWU01x14_319600</name>
</gene>
<evidence type="ECO:0000256" key="2">
    <source>
        <dbReference type="ARBA" id="ARBA00010929"/>
    </source>
</evidence>
<organism evidence="13 14">
    <name type="scientific">Parasponia andersonii</name>
    <name type="common">Sponia andersonii</name>
    <dbReference type="NCBI Taxonomy" id="3476"/>
    <lineage>
        <taxon>Eukaryota</taxon>
        <taxon>Viridiplantae</taxon>
        <taxon>Streptophyta</taxon>
        <taxon>Embryophyta</taxon>
        <taxon>Tracheophyta</taxon>
        <taxon>Spermatophyta</taxon>
        <taxon>Magnoliopsida</taxon>
        <taxon>eudicotyledons</taxon>
        <taxon>Gunneridae</taxon>
        <taxon>Pentapetalae</taxon>
        <taxon>rosids</taxon>
        <taxon>fabids</taxon>
        <taxon>Rosales</taxon>
        <taxon>Cannabaceae</taxon>
        <taxon>Parasponia</taxon>
    </lineage>
</organism>
<evidence type="ECO:0000256" key="4">
    <source>
        <dbReference type="ARBA" id="ARBA00022692"/>
    </source>
</evidence>
<evidence type="ECO:0000256" key="8">
    <source>
        <dbReference type="ARBA" id="ARBA00023136"/>
    </source>
</evidence>
<evidence type="ECO:0000256" key="9">
    <source>
        <dbReference type="ARBA" id="ARBA00023157"/>
    </source>
</evidence>
<dbReference type="EMBL" id="JXTB01000526">
    <property type="protein sequence ID" value="PON37541.1"/>
    <property type="molecule type" value="Genomic_DNA"/>
</dbReference>
<comment type="caution">
    <text evidence="13">The sequence shown here is derived from an EMBL/GenBank/DDBJ whole genome shotgun (WGS) entry which is preliminary data.</text>
</comment>
<evidence type="ECO:0000256" key="6">
    <source>
        <dbReference type="ARBA" id="ARBA00022989"/>
    </source>
</evidence>
<keyword evidence="5" id="KW-0732">Signal</keyword>
<evidence type="ECO:0000313" key="13">
    <source>
        <dbReference type="EMBL" id="PON37541.1"/>
    </source>
</evidence>
<accession>A0A2P5AM68</accession>
<dbReference type="Proteomes" id="UP000237105">
    <property type="component" value="Unassembled WGS sequence"/>
</dbReference>
<keyword evidence="9" id="KW-1015">Disulfide bond</keyword>
<feature type="compositionally biased region" description="Basic residues" evidence="11">
    <location>
        <begin position="132"/>
        <end position="149"/>
    </location>
</feature>
<evidence type="ECO:0000256" key="1">
    <source>
        <dbReference type="ARBA" id="ARBA00004251"/>
    </source>
</evidence>
<feature type="region of interest" description="Disordered" evidence="11">
    <location>
        <begin position="128"/>
        <end position="149"/>
    </location>
</feature>